<dbReference type="InterPro" id="IPR001296">
    <property type="entry name" value="Glyco_trans_1"/>
</dbReference>
<proteinExistence type="predicted"/>
<dbReference type="KEGG" id="ful:C4N20_10905"/>
<accession>A0AAX2J7Q8</accession>
<dbReference type="AlphaFoldDB" id="A0AAX2J7Q8"/>
<sequence length="398" mass="47012">MEVTLLIDNFIPDLGAASFRFESVVKELADRGYKVKIIASYPNRIELKNFKEFEYKDIEIYRICKTKLAENILRRAFRYFKFFYEAIKIGKKIAKKSDIVIATSPQLLVGVAGAIISRLNKKVFLIDIRDLWPDIVLDMGVMKKYNPIYLFLKVLEKYMYRQSKFLVYNSPGFYNYLISKYDEEKMKLITNGIDDYILNYFKNKEIKIEEKDKYKILYAGNIGIAQDIRILIDLAEKYRTKIEIIIIGKGSQESIIRDLIKEKQITNVYLIPSVPRNKLLEKYEEADILFLQLKDIKMFEKTIPSKIFEYLASQKPIIYGVEGVAKTILKEEFNRKYYFKANNIEDLIGTFENLIKDIAKNNYVKPDLEVLTNNYSRKMLSKKYVDKIEKIYEKNKFE</sequence>
<feature type="domain" description="Glycosyl transferase family 1" evidence="1">
    <location>
        <begin position="203"/>
        <end position="361"/>
    </location>
</feature>
<dbReference type="SUPFAM" id="SSF53756">
    <property type="entry name" value="UDP-Glycosyltransferase/glycogen phosphorylase"/>
    <property type="match status" value="1"/>
</dbReference>
<keyword evidence="2" id="KW-0808">Transferase</keyword>
<dbReference type="EMBL" id="LS483487">
    <property type="protein sequence ID" value="SQJ00457.1"/>
    <property type="molecule type" value="Genomic_DNA"/>
</dbReference>
<dbReference type="CDD" id="cd03794">
    <property type="entry name" value="GT4_WbuB-like"/>
    <property type="match status" value="1"/>
</dbReference>
<dbReference type="GO" id="GO:0016758">
    <property type="term" value="F:hexosyltransferase activity"/>
    <property type="evidence" value="ECO:0007669"/>
    <property type="project" value="TreeGrafter"/>
</dbReference>
<dbReference type="Gene3D" id="3.40.50.2000">
    <property type="entry name" value="Glycogen Phosphorylase B"/>
    <property type="match status" value="2"/>
</dbReference>
<dbReference type="InterPro" id="IPR050194">
    <property type="entry name" value="Glycosyltransferase_grp1"/>
</dbReference>
<evidence type="ECO:0000259" key="1">
    <source>
        <dbReference type="Pfam" id="PF00534"/>
    </source>
</evidence>
<evidence type="ECO:0000313" key="2">
    <source>
        <dbReference type="EMBL" id="SQJ00457.1"/>
    </source>
</evidence>
<dbReference type="PANTHER" id="PTHR45947">
    <property type="entry name" value="SULFOQUINOVOSYL TRANSFERASE SQD2"/>
    <property type="match status" value="1"/>
</dbReference>
<dbReference type="Proteomes" id="UP000249008">
    <property type="component" value="Chromosome 1"/>
</dbReference>
<dbReference type="RefSeq" id="WP_005976276.1">
    <property type="nucleotide sequence ID" value="NZ_CABKNW010000001.1"/>
</dbReference>
<dbReference type="GeneID" id="78455324"/>
<evidence type="ECO:0000313" key="3">
    <source>
        <dbReference type="Proteomes" id="UP000249008"/>
    </source>
</evidence>
<dbReference type="Pfam" id="PF00534">
    <property type="entry name" value="Glycos_transf_1"/>
    <property type="match status" value="1"/>
</dbReference>
<reference evidence="2 3" key="1">
    <citation type="submission" date="2018-06" db="EMBL/GenBank/DDBJ databases">
        <authorList>
            <consortium name="Pathogen Informatics"/>
            <person name="Doyle S."/>
        </authorList>
    </citation>
    <scope>NUCLEOTIDE SEQUENCE [LARGE SCALE GENOMIC DNA]</scope>
    <source>
        <strain evidence="2 3">NCTC12112</strain>
    </source>
</reference>
<gene>
    <name evidence="2" type="ORF">NCTC12112_00737</name>
</gene>
<protein>
    <submittedName>
        <fullName evidence="2">Glycosyl transferase</fullName>
    </submittedName>
</protein>
<organism evidence="2 3">
    <name type="scientific">Fusobacterium ulcerans</name>
    <dbReference type="NCBI Taxonomy" id="861"/>
    <lineage>
        <taxon>Bacteria</taxon>
        <taxon>Fusobacteriati</taxon>
        <taxon>Fusobacteriota</taxon>
        <taxon>Fusobacteriia</taxon>
        <taxon>Fusobacteriales</taxon>
        <taxon>Fusobacteriaceae</taxon>
        <taxon>Fusobacterium</taxon>
    </lineage>
</organism>
<name>A0AAX2J7Q8_9FUSO</name>
<dbReference type="PANTHER" id="PTHR45947:SF3">
    <property type="entry name" value="SULFOQUINOVOSYL TRANSFERASE SQD2"/>
    <property type="match status" value="1"/>
</dbReference>